<evidence type="ECO:0000313" key="3">
    <source>
        <dbReference type="Proteomes" id="UP001164929"/>
    </source>
</evidence>
<comment type="caution">
    <text evidence="2">The sequence shown here is derived from an EMBL/GenBank/DDBJ whole genome shotgun (WGS) entry which is preliminary data.</text>
</comment>
<protein>
    <submittedName>
        <fullName evidence="2">Uncharacterized protein</fullName>
    </submittedName>
</protein>
<accession>A0AAD6QKH7</accession>
<gene>
    <name evidence="2" type="ORF">NC653_015413</name>
</gene>
<name>A0AAD6QKH7_9ROSI</name>
<evidence type="ECO:0000313" key="2">
    <source>
        <dbReference type="EMBL" id="KAJ6992052.1"/>
    </source>
</evidence>
<organism evidence="2 3">
    <name type="scientific">Populus alba x Populus x berolinensis</name>
    <dbReference type="NCBI Taxonomy" id="444605"/>
    <lineage>
        <taxon>Eukaryota</taxon>
        <taxon>Viridiplantae</taxon>
        <taxon>Streptophyta</taxon>
        <taxon>Embryophyta</taxon>
        <taxon>Tracheophyta</taxon>
        <taxon>Spermatophyta</taxon>
        <taxon>Magnoliopsida</taxon>
        <taxon>eudicotyledons</taxon>
        <taxon>Gunneridae</taxon>
        <taxon>Pentapetalae</taxon>
        <taxon>rosids</taxon>
        <taxon>fabids</taxon>
        <taxon>Malpighiales</taxon>
        <taxon>Salicaceae</taxon>
        <taxon>Saliceae</taxon>
        <taxon>Populus</taxon>
    </lineage>
</organism>
<dbReference type="Proteomes" id="UP001164929">
    <property type="component" value="Chromosome 6"/>
</dbReference>
<keyword evidence="1" id="KW-0472">Membrane</keyword>
<dbReference type="EMBL" id="JAQIZT010000006">
    <property type="protein sequence ID" value="KAJ6992052.1"/>
    <property type="molecule type" value="Genomic_DNA"/>
</dbReference>
<evidence type="ECO:0000256" key="1">
    <source>
        <dbReference type="SAM" id="Phobius"/>
    </source>
</evidence>
<keyword evidence="1" id="KW-1133">Transmembrane helix</keyword>
<reference evidence="2" key="1">
    <citation type="journal article" date="2023" name="Mol. Ecol. Resour.">
        <title>Chromosome-level genome assembly of a triploid poplar Populus alba 'Berolinensis'.</title>
        <authorList>
            <person name="Chen S."/>
            <person name="Yu Y."/>
            <person name="Wang X."/>
            <person name="Wang S."/>
            <person name="Zhang T."/>
            <person name="Zhou Y."/>
            <person name="He R."/>
            <person name="Meng N."/>
            <person name="Wang Y."/>
            <person name="Liu W."/>
            <person name="Liu Z."/>
            <person name="Liu J."/>
            <person name="Guo Q."/>
            <person name="Huang H."/>
            <person name="Sederoff R.R."/>
            <person name="Wang G."/>
            <person name="Qu G."/>
            <person name="Chen S."/>
        </authorList>
    </citation>
    <scope>NUCLEOTIDE SEQUENCE</scope>
    <source>
        <strain evidence="2">SC-2020</strain>
    </source>
</reference>
<keyword evidence="3" id="KW-1185">Reference proteome</keyword>
<keyword evidence="1" id="KW-0812">Transmembrane</keyword>
<proteinExistence type="predicted"/>
<dbReference type="AlphaFoldDB" id="A0AAD6QKH7"/>
<sequence>MLLEKGKEIKAESFDHFALFFFFFTKASILGLIIDLLLFSFLVSKNKIFIHNLKINEHGGCLSIFFCQNKSDFICYSVVSFSDQSLRTHGICFRSFCSQTFLFFPLQLTVDVSMIVRGCLEGFSIIF</sequence>
<feature type="transmembrane region" description="Helical" evidence="1">
    <location>
        <begin position="20"/>
        <end position="43"/>
    </location>
</feature>